<proteinExistence type="predicted"/>
<accession>A0ABM7RSE7</accession>
<dbReference type="RefSeq" id="WP_096511747.1">
    <property type="nucleotide sequence ID" value="NZ_AP017423.2"/>
</dbReference>
<protein>
    <submittedName>
        <fullName evidence="1">Uncharacterized protein</fullName>
    </submittedName>
</protein>
<reference evidence="1 2" key="1">
    <citation type="submission" date="2016-04" db="EMBL/GenBank/DDBJ databases">
        <title>Complete genome sequence of Pseudomonas sp. LAB-08 isolated from TCE contaminated aquifer soil.</title>
        <authorList>
            <person name="Dohra H."/>
            <person name="Suzuki K."/>
            <person name="Fatma A."/>
            <person name="Inuzuka Y."/>
            <person name="Honjo M."/>
            <person name="Tashiro Y."/>
            <person name="Futamata H."/>
        </authorList>
    </citation>
    <scope>NUCLEOTIDE SEQUENCE [LARGE SCALE GENOMIC DNA]</scope>
    <source>
        <strain evidence="1 2">LAB-08</strain>
    </source>
</reference>
<keyword evidence="2" id="KW-1185">Reference proteome</keyword>
<evidence type="ECO:0000313" key="2">
    <source>
        <dbReference type="Proteomes" id="UP000218595"/>
    </source>
</evidence>
<gene>
    <name evidence="1" type="ORF">LAB08_R26790</name>
</gene>
<dbReference type="Proteomes" id="UP000218595">
    <property type="component" value="Chromosome"/>
</dbReference>
<sequence length="723" mass="80521">MAVIDDVEAVCTRLASDSGWHALFLHHGLDIKARPLAAELSKTLSVDRTLKGFEDFSLTGQRGIEAGKPARSLLFHALASPNVLKGPDGKAFSLFPTAAEIETVLNYVYGSRLPSMTDLQQQAGTGTPLGIVVFAVEYRPRPDTGHKKHADLCFSRTGIARVGTAPPHYDRARRGFLPWVTSNPRAIRVIPARYSAYIAMQKAGDSLEFGPWPAQSGDDARQFWVPLHKLFDGPDCIAGLDLKLKMDFFQINEKLRQFHRNFPGSGWGEPDISNEPFVITRNLVKWADPKVYGSGLLTPVAKTHLVEEARYKGERLFFSIPQAPDYQGYIINRRFKQNDDGSVHDLSTERDVQAIVDAGGYNALHFIDHTADGQVSATCPALDTARLSHWPAYSLVSAPCFYPLHTPRRLHEWSLGQRFPQVFFGQSLRVLADRRMAGNTRLPGGHFPVQDKSIAAIISHTLDTGEPATTVAVAHQQRQTCLTDGGAGTLSPGWDIAPKFGSGFNPDSFDASVLGSPWTDDMKICDATGAYWPVLSADSSRNYAPREDGIAIIPLQNEEQFACDGVNTPRLIDVDNVRRVEYESYDHVDLTRNALDNRISVSLLAQTTAEDYQARILSMHNAFGALGAITRQEKKRWSVLLFQKVRRPDKELDQAESTTGTRLEAPVHAYQIYRNNIDGTTIPEDFTKRHAEVLEMFYLFVSPTTLLIKREQDPWQARYLVHP</sequence>
<organism evidence="1 2">
    <name type="scientific">Pseudomonas izuensis</name>
    <dbReference type="NCBI Taxonomy" id="2684212"/>
    <lineage>
        <taxon>Bacteria</taxon>
        <taxon>Pseudomonadati</taxon>
        <taxon>Pseudomonadota</taxon>
        <taxon>Gammaproteobacteria</taxon>
        <taxon>Pseudomonadales</taxon>
        <taxon>Pseudomonadaceae</taxon>
        <taxon>Pseudomonas</taxon>
    </lineage>
</organism>
<evidence type="ECO:0000313" key="1">
    <source>
        <dbReference type="EMBL" id="BCX68039.1"/>
    </source>
</evidence>
<name>A0ABM7RSE7_9PSED</name>
<dbReference type="EMBL" id="AP017423">
    <property type="protein sequence ID" value="BCX68039.1"/>
    <property type="molecule type" value="Genomic_DNA"/>
</dbReference>